<dbReference type="InterPro" id="IPR036396">
    <property type="entry name" value="Cyt_P450_sf"/>
</dbReference>
<dbReference type="InterPro" id="IPR002397">
    <property type="entry name" value="Cyt_P450_B"/>
</dbReference>
<dbReference type="GO" id="GO:0016705">
    <property type="term" value="F:oxidoreductase activity, acting on paired donors, with incorporation or reduction of molecular oxygen"/>
    <property type="evidence" value="ECO:0007669"/>
    <property type="project" value="InterPro"/>
</dbReference>
<evidence type="ECO:0000256" key="2">
    <source>
        <dbReference type="RuleBase" id="RU000461"/>
    </source>
</evidence>
<name>A0A660C4J2_9PSEU</name>
<reference evidence="3 4" key="1">
    <citation type="submission" date="2019-07" db="EMBL/GenBank/DDBJ databases">
        <title>R&amp;d 2014.</title>
        <authorList>
            <person name="Klenk H.-P."/>
        </authorList>
    </citation>
    <scope>NUCLEOTIDE SEQUENCE [LARGE SCALE GENOMIC DNA]</scope>
    <source>
        <strain evidence="3 4">DSM 43194</strain>
    </source>
</reference>
<evidence type="ECO:0000313" key="4">
    <source>
        <dbReference type="Proteomes" id="UP000317303"/>
    </source>
</evidence>
<dbReference type="PANTHER" id="PTHR46696:SF1">
    <property type="entry name" value="CYTOCHROME P450 YJIB-RELATED"/>
    <property type="match status" value="1"/>
</dbReference>
<evidence type="ECO:0000313" key="3">
    <source>
        <dbReference type="EMBL" id="TWH18422.1"/>
    </source>
</evidence>
<gene>
    <name evidence="3" type="ORF">JD82_00239</name>
</gene>
<protein>
    <submittedName>
        <fullName evidence="3">Cytochrome P450</fullName>
    </submittedName>
</protein>
<dbReference type="InterPro" id="IPR001128">
    <property type="entry name" value="Cyt_P450"/>
</dbReference>
<dbReference type="EMBL" id="VLJV01000001">
    <property type="protein sequence ID" value="TWH18422.1"/>
    <property type="molecule type" value="Genomic_DNA"/>
</dbReference>
<dbReference type="AlphaFoldDB" id="A0A660C4J2"/>
<comment type="similarity">
    <text evidence="1 2">Belongs to the cytochrome P450 family.</text>
</comment>
<proteinExistence type="inferred from homology"/>
<evidence type="ECO:0000256" key="1">
    <source>
        <dbReference type="ARBA" id="ARBA00010617"/>
    </source>
</evidence>
<sequence length="402" mass="43531">MTASLPVDADFFRDPFPVFDRLRNRGPIHRLRRSDGVDRWIVVGTREIQDGLGDPRLSKDPDLIAEALCRQRLAHGADPVAARADVAQRARFTRSFTSHVRAVVADTLRPALAERRTELLTACADGVLDGLDDLDSAAGPVDLVRSYALPYAIRMTGILLCGTETAKFVEPAAEWLSPTTTGTRGMAAEQLMAHLGDMAARNEGRQDDVISALAGRICTDGHGHGDLALACMVFTTISVENTYSALATAVHTLLTHPDHLDLLAAYPKRIPHVVDELLRIGGPHNVSGQRCATEDLVLGGQLVEEGDLVVFALGAANHDPAVHSQPRRFDPNRPAGRHLAFGTGRHHCPAAHQARSAVAIALTALLRRFPELRLAVAPEKVPWQASETLRAVGSLPVRLRCR</sequence>
<comment type="caution">
    <text evidence="3">The sequence shown here is derived from an EMBL/GenBank/DDBJ whole genome shotgun (WGS) entry which is preliminary data.</text>
</comment>
<dbReference type="InterPro" id="IPR017972">
    <property type="entry name" value="Cyt_P450_CS"/>
</dbReference>
<keyword evidence="2" id="KW-0349">Heme</keyword>
<dbReference type="PROSITE" id="PS00086">
    <property type="entry name" value="CYTOCHROME_P450"/>
    <property type="match status" value="1"/>
</dbReference>
<dbReference type="PRINTS" id="PR00359">
    <property type="entry name" value="BP450"/>
</dbReference>
<accession>A0A660C4J2</accession>
<dbReference type="RefSeq" id="WP_030532433.1">
    <property type="nucleotide sequence ID" value="NZ_JOIJ01000008.1"/>
</dbReference>
<dbReference type="Proteomes" id="UP000317303">
    <property type="component" value="Unassembled WGS sequence"/>
</dbReference>
<keyword evidence="2" id="KW-0408">Iron</keyword>
<dbReference type="Gene3D" id="1.10.630.10">
    <property type="entry name" value="Cytochrome P450"/>
    <property type="match status" value="1"/>
</dbReference>
<keyword evidence="4" id="KW-1185">Reference proteome</keyword>
<keyword evidence="2" id="KW-0560">Oxidoreductase</keyword>
<dbReference type="GO" id="GO:0020037">
    <property type="term" value="F:heme binding"/>
    <property type="evidence" value="ECO:0007669"/>
    <property type="project" value="InterPro"/>
</dbReference>
<dbReference type="GO" id="GO:0005506">
    <property type="term" value="F:iron ion binding"/>
    <property type="evidence" value="ECO:0007669"/>
    <property type="project" value="InterPro"/>
</dbReference>
<keyword evidence="2" id="KW-0503">Monooxygenase</keyword>
<dbReference type="SUPFAM" id="SSF48264">
    <property type="entry name" value="Cytochrome P450"/>
    <property type="match status" value="1"/>
</dbReference>
<keyword evidence="2" id="KW-0479">Metal-binding</keyword>
<dbReference type="GO" id="GO:0004497">
    <property type="term" value="F:monooxygenase activity"/>
    <property type="evidence" value="ECO:0007669"/>
    <property type="project" value="UniProtKB-KW"/>
</dbReference>
<dbReference type="PANTHER" id="PTHR46696">
    <property type="entry name" value="P450, PUTATIVE (EUROFUNG)-RELATED"/>
    <property type="match status" value="1"/>
</dbReference>
<dbReference type="OrthoDB" id="3678709at2"/>
<organism evidence="3 4">
    <name type="scientific">Prauserella rugosa</name>
    <dbReference type="NCBI Taxonomy" id="43354"/>
    <lineage>
        <taxon>Bacteria</taxon>
        <taxon>Bacillati</taxon>
        <taxon>Actinomycetota</taxon>
        <taxon>Actinomycetes</taxon>
        <taxon>Pseudonocardiales</taxon>
        <taxon>Pseudonocardiaceae</taxon>
        <taxon>Prauserella</taxon>
    </lineage>
</organism>
<dbReference type="Pfam" id="PF00067">
    <property type="entry name" value="p450"/>
    <property type="match status" value="1"/>
</dbReference>